<evidence type="ECO:0000313" key="2">
    <source>
        <dbReference type="Proteomes" id="UP000326340"/>
    </source>
</evidence>
<dbReference type="AlphaFoldDB" id="A0A5Q4C0Z2"/>
<gene>
    <name evidence="1" type="ORF">CSHISOI_02315</name>
</gene>
<protein>
    <submittedName>
        <fullName evidence="1">Uncharacterized protein</fullName>
    </submittedName>
</protein>
<sequence length="96" mass="10481">MGRAQMPHPATKIQSSALPQFDSFSNTILFSSNQDAVEASNACRRRFASRYDDGFIADCSERTTPVAAPPPLSNVTLSNILDAIALSPWPRRAQQT</sequence>
<keyword evidence="2" id="KW-1185">Reference proteome</keyword>
<evidence type="ECO:0000313" key="1">
    <source>
        <dbReference type="EMBL" id="TQN73020.1"/>
    </source>
</evidence>
<name>A0A5Q4C0Z2_9PEZI</name>
<comment type="caution">
    <text evidence="1">The sequence shown here is derived from an EMBL/GenBank/DDBJ whole genome shotgun (WGS) entry which is preliminary data.</text>
</comment>
<reference evidence="1 2" key="1">
    <citation type="journal article" date="2019" name="Sci. Rep.">
        <title>Colletotrichum shisoi sp. nov., an anthracnose pathogen of Perilla frutescens in Japan: molecular phylogenetic, morphological and genomic evidence.</title>
        <authorList>
            <person name="Gan P."/>
            <person name="Tsushima A."/>
            <person name="Hiroyama R."/>
            <person name="Narusaka M."/>
            <person name="Takano Y."/>
            <person name="Narusaka Y."/>
            <person name="Kawaradani M."/>
            <person name="Damm U."/>
            <person name="Shirasu K."/>
        </authorList>
    </citation>
    <scope>NUCLEOTIDE SEQUENCE [LARGE SCALE GENOMIC DNA]</scope>
    <source>
        <strain evidence="1 2">PG-2018a</strain>
    </source>
</reference>
<accession>A0A5Q4C0Z2</accession>
<organism evidence="1 2">
    <name type="scientific">Colletotrichum shisoi</name>
    <dbReference type="NCBI Taxonomy" id="2078593"/>
    <lineage>
        <taxon>Eukaryota</taxon>
        <taxon>Fungi</taxon>
        <taxon>Dikarya</taxon>
        <taxon>Ascomycota</taxon>
        <taxon>Pezizomycotina</taxon>
        <taxon>Sordariomycetes</taxon>
        <taxon>Hypocreomycetidae</taxon>
        <taxon>Glomerellales</taxon>
        <taxon>Glomerellaceae</taxon>
        <taxon>Colletotrichum</taxon>
        <taxon>Colletotrichum destructivum species complex</taxon>
    </lineage>
</organism>
<dbReference type="EMBL" id="PUHP01000127">
    <property type="protein sequence ID" value="TQN73020.1"/>
    <property type="molecule type" value="Genomic_DNA"/>
</dbReference>
<proteinExistence type="predicted"/>
<dbReference type="Proteomes" id="UP000326340">
    <property type="component" value="Unassembled WGS sequence"/>
</dbReference>